<reference evidence="2 3" key="1">
    <citation type="journal article" date="2015" name="Genome Announc.">
        <title>Draft Genome Sequence and Gene Annotation of the Entomopathogenic Fungus Verticillium hemipterigenum.</title>
        <authorList>
            <person name="Horn F."/>
            <person name="Habel A."/>
            <person name="Scharf D.H."/>
            <person name="Dworschak J."/>
            <person name="Brakhage A.A."/>
            <person name="Guthke R."/>
            <person name="Hertweck C."/>
            <person name="Linde J."/>
        </authorList>
    </citation>
    <scope>NUCLEOTIDE SEQUENCE [LARGE SCALE GENOMIC DNA]</scope>
</reference>
<dbReference type="InterPro" id="IPR029058">
    <property type="entry name" value="AB_hydrolase_fold"/>
</dbReference>
<dbReference type="SUPFAM" id="SSF53474">
    <property type="entry name" value="alpha/beta-Hydrolases"/>
    <property type="match status" value="1"/>
</dbReference>
<gene>
    <name evidence="2" type="ORF">VHEMI03082</name>
</gene>
<dbReference type="Gene3D" id="3.40.50.1820">
    <property type="entry name" value="alpha/beta hydrolase"/>
    <property type="match status" value="1"/>
</dbReference>
<dbReference type="Proteomes" id="UP000039046">
    <property type="component" value="Unassembled WGS sequence"/>
</dbReference>
<organism evidence="2 3">
    <name type="scientific">[Torrubiella] hemipterigena</name>
    <dbReference type="NCBI Taxonomy" id="1531966"/>
    <lineage>
        <taxon>Eukaryota</taxon>
        <taxon>Fungi</taxon>
        <taxon>Dikarya</taxon>
        <taxon>Ascomycota</taxon>
        <taxon>Pezizomycotina</taxon>
        <taxon>Sordariomycetes</taxon>
        <taxon>Hypocreomycetidae</taxon>
        <taxon>Hypocreales</taxon>
        <taxon>Clavicipitaceae</taxon>
        <taxon>Clavicipitaceae incertae sedis</taxon>
        <taxon>'Torrubiella' clade</taxon>
    </lineage>
</organism>
<accession>A0A0A1TA25</accession>
<name>A0A0A1TA25_9HYPO</name>
<dbReference type="AlphaFoldDB" id="A0A0A1TA25"/>
<evidence type="ECO:0000313" key="2">
    <source>
        <dbReference type="EMBL" id="CEJ83050.1"/>
    </source>
</evidence>
<dbReference type="InterPro" id="IPR000073">
    <property type="entry name" value="AB_hydrolase_1"/>
</dbReference>
<evidence type="ECO:0000259" key="1">
    <source>
        <dbReference type="Pfam" id="PF12697"/>
    </source>
</evidence>
<dbReference type="PANTHER" id="PTHR47381">
    <property type="entry name" value="ALPHA/BETA-HYDROLASES SUPERFAMILY PROTEIN"/>
    <property type="match status" value="1"/>
</dbReference>
<proteinExistence type="predicted"/>
<protein>
    <recommendedName>
        <fullName evidence="1">AB hydrolase-1 domain-containing protein</fullName>
    </recommendedName>
</protein>
<dbReference type="HOGENOM" id="CLU_048444_0_0_1"/>
<dbReference type="STRING" id="1531966.A0A0A1TA25"/>
<dbReference type="EMBL" id="CDHN01000001">
    <property type="protein sequence ID" value="CEJ83050.1"/>
    <property type="molecule type" value="Genomic_DNA"/>
</dbReference>
<dbReference type="Pfam" id="PF12697">
    <property type="entry name" value="Abhydrolase_6"/>
    <property type="match status" value="1"/>
</dbReference>
<dbReference type="OrthoDB" id="2152248at2759"/>
<sequence>MEPRFSIPDTTPRSSKTTITIGGIEVYIYGLGELQHKSAEHISVLYLAHQRTRTYLVTQDMAHEILHRYRGHNKVKRMETIAVTINMRNHGDREIDPMANQTWDNRNENHGIDLLSLITGSAQDFKLIASFLPAYLPQFTTHHNVMMGISLGGHTAWHLAALAPGQFEAFIIVVGSPNLAPLLLDRLGVDAAALGVSKEEAHTISYDRLLEVMDETQRRRWPRALAEFVQKQDRWADRHFPDVPLLLCAGEDDTLVPPRYTCAWWDRRVVLRGGQGDSQSMFIQKNTGHSCTKEMVAMIADWLVHLNTKRGRDSANM</sequence>
<keyword evidence="3" id="KW-1185">Reference proteome</keyword>
<feature type="domain" description="AB hydrolase-1" evidence="1">
    <location>
        <begin position="83"/>
        <end position="289"/>
    </location>
</feature>
<evidence type="ECO:0000313" key="3">
    <source>
        <dbReference type="Proteomes" id="UP000039046"/>
    </source>
</evidence>
<dbReference type="PANTHER" id="PTHR47381:SF3">
    <property type="entry name" value="ALPHA_BETA-HYDROLASES SUPERFAMILY PROTEIN"/>
    <property type="match status" value="1"/>
</dbReference>